<comment type="caution">
    <text evidence="1">The sequence shown here is derived from an EMBL/GenBank/DDBJ whole genome shotgun (WGS) entry which is preliminary data.</text>
</comment>
<protein>
    <submittedName>
        <fullName evidence="1">Sporulation-specific protein 22</fullName>
    </submittedName>
</protein>
<keyword evidence="2" id="KW-1185">Reference proteome</keyword>
<name>A0ACC3MHU6_9PEZI</name>
<accession>A0ACC3MHU6</accession>
<evidence type="ECO:0000313" key="2">
    <source>
        <dbReference type="Proteomes" id="UP001281147"/>
    </source>
</evidence>
<sequence length="329" mass="36999">MAPLKPVKKDAFESRVQGILGLAKKILGILNDRQQLPSSVEGELDHAIKRSLPLQVSASLAGQLSALDSVGCDLWNAATKILREEQHEQDIHTKRNDNVRLMVLLRSFAFLLIDSAHRSTSKHSKDQDQRLRNFRVGLKSSRSCLDKDELELALKVLERCAEHVGNAEEASPLVRIATRDDNHSGSSEFDTLTAEYYLLRMMHAWKSQRPDLAEHFFSKFSGCRAANSATLQEKAAQSCYEIGKALSKNKVTESTIKWLERALSALDSCDIEQIGAEAAELRLAISAKFGEYHYGRVYVGLDTNAGQWRIYLLRTQQIQSNMLDSLWRT</sequence>
<evidence type="ECO:0000313" key="1">
    <source>
        <dbReference type="EMBL" id="KAK3696049.1"/>
    </source>
</evidence>
<reference evidence="1" key="1">
    <citation type="submission" date="2023-07" db="EMBL/GenBank/DDBJ databases">
        <title>Black Yeasts Isolated from many extreme environments.</title>
        <authorList>
            <person name="Coleine C."/>
            <person name="Stajich J.E."/>
            <person name="Selbmann L."/>
        </authorList>
    </citation>
    <scope>NUCLEOTIDE SEQUENCE</scope>
    <source>
        <strain evidence="1">CCFEE 5714</strain>
    </source>
</reference>
<proteinExistence type="predicted"/>
<organism evidence="1 2">
    <name type="scientific">Vermiconidia calcicola</name>
    <dbReference type="NCBI Taxonomy" id="1690605"/>
    <lineage>
        <taxon>Eukaryota</taxon>
        <taxon>Fungi</taxon>
        <taxon>Dikarya</taxon>
        <taxon>Ascomycota</taxon>
        <taxon>Pezizomycotina</taxon>
        <taxon>Dothideomycetes</taxon>
        <taxon>Dothideomycetidae</taxon>
        <taxon>Mycosphaerellales</taxon>
        <taxon>Extremaceae</taxon>
        <taxon>Vermiconidia</taxon>
    </lineage>
</organism>
<gene>
    <name evidence="1" type="primary">SPO22_3</name>
    <name evidence="1" type="ORF">LTR37_018191</name>
</gene>
<dbReference type="EMBL" id="JAUTXU010000248">
    <property type="protein sequence ID" value="KAK3696049.1"/>
    <property type="molecule type" value="Genomic_DNA"/>
</dbReference>
<dbReference type="Proteomes" id="UP001281147">
    <property type="component" value="Unassembled WGS sequence"/>
</dbReference>